<dbReference type="PANTHER" id="PTHR24559">
    <property type="entry name" value="TRANSPOSON TY3-I GAG-POL POLYPROTEIN"/>
    <property type="match status" value="1"/>
</dbReference>
<sequence>MSNENTSRQPSFVMISEMGEEMATTSGLGSRLPASSLDIDNDVTNKSLIDLTPSGEIKMRVKNTKNMSTTTFSDSDNTSLNVHDLRQELIEHREAERRIMGLFGGHSDDGGRPSNKRISYEEGDILLINNRREYLRGHGDQCYGPSTNSSWKEPPNIRGGGFGTVRMDQNGCVGTTTPQERMNTNYYVEQGRNNKKPPNFDGTSNWQDFLVQFEMVAAVNKWDDNAKAFELATSLRGVAQGVVTEIEPLRRFDYNYLVLSLTSRFEPVNQENMYKVQMNSFYRKPDQTLPEMAQEIRRITRLAYPTAPIDIRNQLGKDCFKRTNNSKQGLRKITETEESDDELVTRLSKISDQINAGDEDRSPATDFNDSRKYEILPVEFKPEIKKHKTKLCLPDGGFIDTLGYVELPLQLGKFKVTHKFIIANIDVPAVIGYDFLHKYECILELGKGVLTLGQNIIQCIKESQIDSVFKISIAEKLIIPPNTEIITSGVIKGDASSIMNAMTESLPSKHTNNILIAKAVVDPSCGQIPVRMANITEFEQTIQPDTHVAICEAVEVNIDSNETYVDKLSKVNSVEESKEISRHLKDLKIRSSELLNEDQIKLLNDLLIKYDQTFSKNKSDLGRASAIKHTISTENAKPIKQAPRRLPLSKRDEVNDEIQRLLDCGVIEPSKSPWASCIVPVTKKSDGSTRICIDFRPLNNITVHDSYPLIRIDDALDALRGCK</sequence>
<dbReference type="InterPro" id="IPR043502">
    <property type="entry name" value="DNA/RNA_pol_sf"/>
</dbReference>
<accession>A0A8B6DSG3</accession>
<evidence type="ECO:0000313" key="2">
    <source>
        <dbReference type="Proteomes" id="UP000596742"/>
    </source>
</evidence>
<dbReference type="SUPFAM" id="SSF56672">
    <property type="entry name" value="DNA/RNA polymerases"/>
    <property type="match status" value="1"/>
</dbReference>
<reference evidence="1" key="1">
    <citation type="submission" date="2018-11" db="EMBL/GenBank/DDBJ databases">
        <authorList>
            <person name="Alioto T."/>
            <person name="Alioto T."/>
        </authorList>
    </citation>
    <scope>NUCLEOTIDE SEQUENCE</scope>
</reference>
<protein>
    <submittedName>
        <fullName evidence="1">Uncharacterized protein</fullName>
    </submittedName>
</protein>
<dbReference type="Proteomes" id="UP000596742">
    <property type="component" value="Unassembled WGS sequence"/>
</dbReference>
<keyword evidence="2" id="KW-1185">Reference proteome</keyword>
<dbReference type="InterPro" id="IPR053134">
    <property type="entry name" value="RNA-dir_DNA_polymerase"/>
</dbReference>
<comment type="caution">
    <text evidence="1">The sequence shown here is derived from an EMBL/GenBank/DDBJ whole genome shotgun (WGS) entry which is preliminary data.</text>
</comment>
<dbReference type="EMBL" id="UYJE01004043">
    <property type="protein sequence ID" value="VDI24462.1"/>
    <property type="molecule type" value="Genomic_DNA"/>
</dbReference>
<dbReference type="AlphaFoldDB" id="A0A8B6DSG3"/>
<evidence type="ECO:0000313" key="1">
    <source>
        <dbReference type="EMBL" id="VDI24462.1"/>
    </source>
</evidence>
<name>A0A8B6DSG3_MYTGA</name>
<proteinExistence type="predicted"/>
<gene>
    <name evidence="1" type="ORF">MGAL_10B038798</name>
</gene>
<organism evidence="1 2">
    <name type="scientific">Mytilus galloprovincialis</name>
    <name type="common">Mediterranean mussel</name>
    <dbReference type="NCBI Taxonomy" id="29158"/>
    <lineage>
        <taxon>Eukaryota</taxon>
        <taxon>Metazoa</taxon>
        <taxon>Spiralia</taxon>
        <taxon>Lophotrochozoa</taxon>
        <taxon>Mollusca</taxon>
        <taxon>Bivalvia</taxon>
        <taxon>Autobranchia</taxon>
        <taxon>Pteriomorphia</taxon>
        <taxon>Mytilida</taxon>
        <taxon>Mytiloidea</taxon>
        <taxon>Mytilidae</taxon>
        <taxon>Mytilinae</taxon>
        <taxon>Mytilus</taxon>
    </lineage>
</organism>
<dbReference type="InterPro" id="IPR021109">
    <property type="entry name" value="Peptidase_aspartic_dom_sf"/>
</dbReference>
<dbReference type="Gene3D" id="2.40.70.10">
    <property type="entry name" value="Acid Proteases"/>
    <property type="match status" value="1"/>
</dbReference>
<dbReference type="PANTHER" id="PTHR24559:SF444">
    <property type="entry name" value="REVERSE TRANSCRIPTASE DOMAIN-CONTAINING PROTEIN"/>
    <property type="match status" value="1"/>
</dbReference>
<dbReference type="Gene3D" id="3.10.10.10">
    <property type="entry name" value="HIV Type 1 Reverse Transcriptase, subunit A, domain 1"/>
    <property type="match status" value="1"/>
</dbReference>
<dbReference type="OrthoDB" id="6628447at2759"/>